<reference evidence="5 6" key="1">
    <citation type="submission" date="2020-03" db="EMBL/GenBank/DDBJ databases">
        <title>Sequencing the genomes of 1000 actinobacteria strains.</title>
        <authorList>
            <person name="Klenk H.-P."/>
        </authorList>
    </citation>
    <scope>NUCLEOTIDE SEQUENCE [LARGE SCALE GENOMIC DNA]</scope>
    <source>
        <strain evidence="5 6">DSM 45490</strain>
    </source>
</reference>
<feature type="region of interest" description="Disordered" evidence="3">
    <location>
        <begin position="1"/>
        <end position="34"/>
    </location>
</feature>
<dbReference type="Pfam" id="PF01740">
    <property type="entry name" value="STAS"/>
    <property type="match status" value="1"/>
</dbReference>
<dbReference type="PROSITE" id="PS50801">
    <property type="entry name" value="STAS"/>
    <property type="match status" value="1"/>
</dbReference>
<evidence type="ECO:0000259" key="4">
    <source>
        <dbReference type="PROSITE" id="PS50801"/>
    </source>
</evidence>
<feature type="compositionally biased region" description="Basic and acidic residues" evidence="3">
    <location>
        <begin position="25"/>
        <end position="34"/>
    </location>
</feature>
<evidence type="ECO:0000256" key="2">
    <source>
        <dbReference type="RuleBase" id="RU003749"/>
    </source>
</evidence>
<proteinExistence type="inferred from homology"/>
<feature type="domain" description="STAS" evidence="4">
    <location>
        <begin position="37"/>
        <end position="132"/>
    </location>
</feature>
<organism evidence="5 6">
    <name type="scientific">Kribbella shirazensis</name>
    <dbReference type="NCBI Taxonomy" id="1105143"/>
    <lineage>
        <taxon>Bacteria</taxon>
        <taxon>Bacillati</taxon>
        <taxon>Actinomycetota</taxon>
        <taxon>Actinomycetes</taxon>
        <taxon>Propionibacteriales</taxon>
        <taxon>Kribbellaceae</taxon>
        <taxon>Kribbella</taxon>
    </lineage>
</organism>
<comment type="similarity">
    <text evidence="1 2">Belongs to the anti-sigma-factor antagonist family.</text>
</comment>
<evidence type="ECO:0000256" key="1">
    <source>
        <dbReference type="ARBA" id="ARBA00009013"/>
    </source>
</evidence>
<keyword evidence="6" id="KW-1185">Reference proteome</keyword>
<dbReference type="RefSeq" id="WP_167208087.1">
    <property type="nucleotide sequence ID" value="NZ_JAASRO010000001.1"/>
</dbReference>
<dbReference type="NCBIfam" id="TIGR00377">
    <property type="entry name" value="ant_ant_sig"/>
    <property type="match status" value="1"/>
</dbReference>
<dbReference type="InterPro" id="IPR002645">
    <property type="entry name" value="STAS_dom"/>
</dbReference>
<dbReference type="AlphaFoldDB" id="A0A7X6A109"/>
<dbReference type="PANTHER" id="PTHR33495">
    <property type="entry name" value="ANTI-SIGMA FACTOR ANTAGONIST TM_1081-RELATED-RELATED"/>
    <property type="match status" value="1"/>
</dbReference>
<dbReference type="Proteomes" id="UP000555407">
    <property type="component" value="Unassembled WGS sequence"/>
</dbReference>
<name>A0A7X6A109_9ACTN</name>
<sequence length="132" mass="14643">MLAPTHSTPDNRDNTETDNTSTDNTRTDNTRDHRDNVVHLTGILDVRSVGDVRQTLNDLIDTSDGDVIVDLEEVDAVDATGLGLLVATHRRTQLLGRQLVLWHPMPSVVRILAVTRLHRVLNVERTPLPISA</sequence>
<gene>
    <name evidence="5" type="ORF">BJY22_003484</name>
</gene>
<dbReference type="PANTHER" id="PTHR33495:SF2">
    <property type="entry name" value="ANTI-SIGMA FACTOR ANTAGONIST TM_1081-RELATED"/>
    <property type="match status" value="1"/>
</dbReference>
<dbReference type="Gene3D" id="3.30.750.24">
    <property type="entry name" value="STAS domain"/>
    <property type="match status" value="1"/>
</dbReference>
<accession>A0A7X6A109</accession>
<dbReference type="GO" id="GO:0043856">
    <property type="term" value="F:anti-sigma factor antagonist activity"/>
    <property type="evidence" value="ECO:0007669"/>
    <property type="project" value="InterPro"/>
</dbReference>
<evidence type="ECO:0000256" key="3">
    <source>
        <dbReference type="SAM" id="MobiDB-lite"/>
    </source>
</evidence>
<evidence type="ECO:0000313" key="5">
    <source>
        <dbReference type="EMBL" id="NIK57767.1"/>
    </source>
</evidence>
<dbReference type="EMBL" id="JAASRO010000001">
    <property type="protein sequence ID" value="NIK57767.1"/>
    <property type="molecule type" value="Genomic_DNA"/>
</dbReference>
<protein>
    <recommendedName>
        <fullName evidence="2">Anti-sigma factor antagonist</fullName>
    </recommendedName>
</protein>
<comment type="caution">
    <text evidence="5">The sequence shown here is derived from an EMBL/GenBank/DDBJ whole genome shotgun (WGS) entry which is preliminary data.</text>
</comment>
<dbReference type="InterPro" id="IPR003658">
    <property type="entry name" value="Anti-sigma_ant"/>
</dbReference>
<evidence type="ECO:0000313" key="6">
    <source>
        <dbReference type="Proteomes" id="UP000555407"/>
    </source>
</evidence>
<dbReference type="CDD" id="cd07043">
    <property type="entry name" value="STAS_anti-anti-sigma_factors"/>
    <property type="match status" value="1"/>
</dbReference>
<dbReference type="InterPro" id="IPR036513">
    <property type="entry name" value="STAS_dom_sf"/>
</dbReference>
<dbReference type="SUPFAM" id="SSF52091">
    <property type="entry name" value="SpoIIaa-like"/>
    <property type="match status" value="1"/>
</dbReference>